<comment type="caution">
    <text evidence="2">The sequence shown here is derived from an EMBL/GenBank/DDBJ whole genome shotgun (WGS) entry which is preliminary data.</text>
</comment>
<accession>A0ABS8AYX1</accession>
<dbReference type="SUPFAM" id="SSF51735">
    <property type="entry name" value="NAD(P)-binding Rossmann-fold domains"/>
    <property type="match status" value="1"/>
</dbReference>
<evidence type="ECO:0000313" key="2">
    <source>
        <dbReference type="EMBL" id="MCB2411002.1"/>
    </source>
</evidence>
<dbReference type="InterPro" id="IPR051783">
    <property type="entry name" value="NAD(P)-dependent_oxidoreduct"/>
</dbReference>
<name>A0ABS8AYX1_9BACT</name>
<keyword evidence="3" id="KW-1185">Reference proteome</keyword>
<evidence type="ECO:0000259" key="1">
    <source>
        <dbReference type="Pfam" id="PF01370"/>
    </source>
</evidence>
<protein>
    <submittedName>
        <fullName evidence="2">NAD-dependent epimerase/dehydratase family protein</fullName>
    </submittedName>
</protein>
<dbReference type="InterPro" id="IPR001509">
    <property type="entry name" value="Epimerase_deHydtase"/>
</dbReference>
<gene>
    <name evidence="2" type="ORF">LGH74_23650</name>
</gene>
<dbReference type="Proteomes" id="UP001165296">
    <property type="component" value="Unassembled WGS sequence"/>
</dbReference>
<feature type="domain" description="NAD-dependent epimerase/dehydratase" evidence="1">
    <location>
        <begin position="5"/>
        <end position="236"/>
    </location>
</feature>
<proteinExistence type="predicted"/>
<organism evidence="2 3">
    <name type="scientific">Hymenobacter lucidus</name>
    <dbReference type="NCBI Taxonomy" id="2880930"/>
    <lineage>
        <taxon>Bacteria</taxon>
        <taxon>Pseudomonadati</taxon>
        <taxon>Bacteroidota</taxon>
        <taxon>Cytophagia</taxon>
        <taxon>Cytophagales</taxon>
        <taxon>Hymenobacteraceae</taxon>
        <taxon>Hymenobacter</taxon>
    </lineage>
</organism>
<sequence length="334" mass="35937">MQGPVLVTGAGGFLGRHLVLELLQRGHSVRALVRPGRAPASFPLPPLSSLGVDVRMGDLCEPASLFGLAQGCAAIIHAAARAEVNPARNPAVWAVNDGGTETILRLARQAGVQRFVYVGTANVFGFGSRLQPGDETRPYAGQRYGLDYMDSKRAATNRVLQAVAEWQLPAVLVHPTFMLGPGDAKPTSNALLLELYRGKLPGYPPGGKNYVHVRDVAVATVNALSMGRIGESYILGNKNLSYREAFALMARQMGVRPPVWPVPAPLARLYGAACDVQARLTGHPARLNASMVAVAGDGHYFNVHKARTELGLPQTELEKAISEAFHWFKAHHYV</sequence>
<dbReference type="PANTHER" id="PTHR48079:SF6">
    <property type="entry name" value="NAD(P)-BINDING DOMAIN-CONTAINING PROTEIN-RELATED"/>
    <property type="match status" value="1"/>
</dbReference>
<dbReference type="PANTHER" id="PTHR48079">
    <property type="entry name" value="PROTEIN YEEZ"/>
    <property type="match status" value="1"/>
</dbReference>
<dbReference type="EMBL" id="JAJADR010000013">
    <property type="protein sequence ID" value="MCB2411002.1"/>
    <property type="molecule type" value="Genomic_DNA"/>
</dbReference>
<dbReference type="Gene3D" id="3.40.50.720">
    <property type="entry name" value="NAD(P)-binding Rossmann-like Domain"/>
    <property type="match status" value="1"/>
</dbReference>
<dbReference type="RefSeq" id="WP_226180436.1">
    <property type="nucleotide sequence ID" value="NZ_JAJADR010000013.1"/>
</dbReference>
<reference evidence="2" key="1">
    <citation type="submission" date="2021-10" db="EMBL/GenBank/DDBJ databases">
        <authorList>
            <person name="Dean J.D."/>
            <person name="Kim M.K."/>
            <person name="Newey C.N."/>
            <person name="Stoker T.S."/>
            <person name="Thompson D.W."/>
            <person name="Grose J.H."/>
        </authorList>
    </citation>
    <scope>NUCLEOTIDE SEQUENCE</scope>
    <source>
        <strain evidence="2">BT178</strain>
    </source>
</reference>
<dbReference type="Pfam" id="PF01370">
    <property type="entry name" value="Epimerase"/>
    <property type="match status" value="1"/>
</dbReference>
<evidence type="ECO:0000313" key="3">
    <source>
        <dbReference type="Proteomes" id="UP001165296"/>
    </source>
</evidence>
<dbReference type="InterPro" id="IPR036291">
    <property type="entry name" value="NAD(P)-bd_dom_sf"/>
</dbReference>